<keyword evidence="3" id="KW-1185">Reference proteome</keyword>
<evidence type="ECO:0000313" key="2">
    <source>
        <dbReference type="EMBL" id="KAK0147645.1"/>
    </source>
</evidence>
<evidence type="ECO:0000256" key="1">
    <source>
        <dbReference type="SAM" id="MobiDB-lite"/>
    </source>
</evidence>
<reference evidence="2" key="1">
    <citation type="journal article" date="2023" name="Front. Mar. Sci.">
        <title>A new Merluccius polli reference genome to investigate the effects of global change in West African waters.</title>
        <authorList>
            <person name="Mateo J.L."/>
            <person name="Blanco-Fernandez C."/>
            <person name="Garcia-Vazquez E."/>
            <person name="Machado-Schiaffino G."/>
        </authorList>
    </citation>
    <scope>NUCLEOTIDE SEQUENCE</scope>
    <source>
        <strain evidence="2">C29</strain>
        <tissue evidence="2">Fin</tissue>
    </source>
</reference>
<evidence type="ECO:0000313" key="3">
    <source>
        <dbReference type="Proteomes" id="UP001174136"/>
    </source>
</evidence>
<name>A0AA47MWW9_MERPO</name>
<organism evidence="2 3">
    <name type="scientific">Merluccius polli</name>
    <name type="common">Benguela hake</name>
    <name type="synonym">Merluccius cadenati</name>
    <dbReference type="NCBI Taxonomy" id="89951"/>
    <lineage>
        <taxon>Eukaryota</taxon>
        <taxon>Metazoa</taxon>
        <taxon>Chordata</taxon>
        <taxon>Craniata</taxon>
        <taxon>Vertebrata</taxon>
        <taxon>Euteleostomi</taxon>
        <taxon>Actinopterygii</taxon>
        <taxon>Neopterygii</taxon>
        <taxon>Teleostei</taxon>
        <taxon>Neoteleostei</taxon>
        <taxon>Acanthomorphata</taxon>
        <taxon>Zeiogadaria</taxon>
        <taxon>Gadariae</taxon>
        <taxon>Gadiformes</taxon>
        <taxon>Gadoidei</taxon>
        <taxon>Merlucciidae</taxon>
        <taxon>Merluccius</taxon>
    </lineage>
</organism>
<dbReference type="AlphaFoldDB" id="A0AA47MWW9"/>
<proteinExistence type="predicted"/>
<sequence>MTAHHLKLNKTELLFMPRKDCPHMDLLVTVKDIAVCPSPTAGNLVVLDNHLCCTANIPVICSLQHPQNPALPHEGSSTALNPSARNLPPQLLQLASGWTPCLRNQTFAAYPDHCSTPHVQPTKILPRDPPSSVTSTGSL</sequence>
<comment type="caution">
    <text evidence="2">The sequence shown here is derived from an EMBL/GenBank/DDBJ whole genome shotgun (WGS) entry which is preliminary data.</text>
</comment>
<dbReference type="Proteomes" id="UP001174136">
    <property type="component" value="Unassembled WGS sequence"/>
</dbReference>
<protein>
    <submittedName>
        <fullName evidence="2">Uncharacterized protein</fullName>
    </submittedName>
</protein>
<accession>A0AA47MWW9</accession>
<gene>
    <name evidence="2" type="ORF">N1851_012893</name>
</gene>
<dbReference type="EMBL" id="JAOPHQ010002290">
    <property type="protein sequence ID" value="KAK0147645.1"/>
    <property type="molecule type" value="Genomic_DNA"/>
</dbReference>
<feature type="region of interest" description="Disordered" evidence="1">
    <location>
        <begin position="118"/>
        <end position="139"/>
    </location>
</feature>